<dbReference type="InterPro" id="IPR041679">
    <property type="entry name" value="DNA2/NAM7-like_C"/>
</dbReference>
<dbReference type="Pfam" id="PF13086">
    <property type="entry name" value="AAA_11"/>
    <property type="match status" value="1"/>
</dbReference>
<dbReference type="InterPro" id="IPR027417">
    <property type="entry name" value="P-loop_NTPase"/>
</dbReference>
<dbReference type="InterPro" id="IPR047187">
    <property type="entry name" value="SF1_C_Upf1"/>
</dbReference>
<keyword evidence="1" id="KW-0479">Metal-binding</keyword>
<evidence type="ECO:0000256" key="5">
    <source>
        <dbReference type="SAM" id="MobiDB-lite"/>
    </source>
</evidence>
<dbReference type="Pfam" id="PF10382">
    <property type="entry name" value="ZGRF1-like_N"/>
    <property type="match status" value="1"/>
</dbReference>
<evidence type="ECO:0000256" key="2">
    <source>
        <dbReference type="ARBA" id="ARBA00022771"/>
    </source>
</evidence>
<gene>
    <name evidence="7" type="ORF">PAPYR_1213</name>
</gene>
<keyword evidence="3" id="KW-0862">Zinc</keyword>
<keyword evidence="7" id="KW-0067">ATP-binding</keyword>
<keyword evidence="7" id="KW-0347">Helicase</keyword>
<evidence type="ECO:0000256" key="4">
    <source>
        <dbReference type="PROSITE-ProRule" id="PRU01343"/>
    </source>
</evidence>
<dbReference type="InterPro" id="IPR018838">
    <property type="entry name" value="ZGRF1-like_N"/>
</dbReference>
<protein>
    <submittedName>
        <fullName evidence="7">RNA helicase nonsense mRNA reducing factor</fullName>
    </submittedName>
</protein>
<dbReference type="CDD" id="cd18808">
    <property type="entry name" value="SF1_C_Upf1"/>
    <property type="match status" value="1"/>
</dbReference>
<proteinExistence type="predicted"/>
<dbReference type="InterPro" id="IPR045055">
    <property type="entry name" value="DNA2/NAM7-like"/>
</dbReference>
<evidence type="ECO:0000259" key="6">
    <source>
        <dbReference type="PROSITE" id="PS51999"/>
    </source>
</evidence>
<dbReference type="EMBL" id="JAPMOS010000004">
    <property type="protein sequence ID" value="KAJ4462048.1"/>
    <property type="molecule type" value="Genomic_DNA"/>
</dbReference>
<dbReference type="GO" id="GO:0004386">
    <property type="term" value="F:helicase activity"/>
    <property type="evidence" value="ECO:0007669"/>
    <property type="project" value="UniProtKB-KW"/>
</dbReference>
<dbReference type="InterPro" id="IPR041677">
    <property type="entry name" value="DNA2/NAM7_AAA_11"/>
</dbReference>
<name>A0ABQ8UUL1_9EUKA</name>
<dbReference type="PANTHER" id="PTHR10887">
    <property type="entry name" value="DNA2/NAM7 HELICASE FAMILY"/>
    <property type="match status" value="1"/>
</dbReference>
<keyword evidence="7" id="KW-0378">Hydrolase</keyword>
<dbReference type="Pfam" id="PF06839">
    <property type="entry name" value="Zn_ribbon_GRF"/>
    <property type="match status" value="1"/>
</dbReference>
<evidence type="ECO:0000256" key="1">
    <source>
        <dbReference type="ARBA" id="ARBA00022723"/>
    </source>
</evidence>
<feature type="region of interest" description="Disordered" evidence="5">
    <location>
        <begin position="349"/>
        <end position="371"/>
    </location>
</feature>
<reference evidence="7" key="1">
    <citation type="journal article" date="2022" name="bioRxiv">
        <title>Genomics of Preaxostyla Flagellates Illuminates Evolutionary Transitions and the Path Towards Mitochondrial Loss.</title>
        <authorList>
            <person name="Novak L.V.F."/>
            <person name="Treitli S.C."/>
            <person name="Pyrih J."/>
            <person name="Halakuc P."/>
            <person name="Pipaliya S.V."/>
            <person name="Vacek V."/>
            <person name="Brzon O."/>
            <person name="Soukal P."/>
            <person name="Eme L."/>
            <person name="Dacks J.B."/>
            <person name="Karnkowska A."/>
            <person name="Elias M."/>
            <person name="Hampl V."/>
        </authorList>
    </citation>
    <scope>NUCLEOTIDE SEQUENCE</scope>
    <source>
        <strain evidence="7">RCP-MX</strain>
    </source>
</reference>
<dbReference type="Proteomes" id="UP001141327">
    <property type="component" value="Unassembled WGS sequence"/>
</dbReference>
<accession>A0ABQ8UUL1</accession>
<organism evidence="7 8">
    <name type="scientific">Paratrimastix pyriformis</name>
    <dbReference type="NCBI Taxonomy" id="342808"/>
    <lineage>
        <taxon>Eukaryota</taxon>
        <taxon>Metamonada</taxon>
        <taxon>Preaxostyla</taxon>
        <taxon>Paratrimastigidae</taxon>
        <taxon>Paratrimastix</taxon>
    </lineage>
</organism>
<evidence type="ECO:0000256" key="3">
    <source>
        <dbReference type="ARBA" id="ARBA00022833"/>
    </source>
</evidence>
<dbReference type="Pfam" id="PF13087">
    <property type="entry name" value="AAA_12"/>
    <property type="match status" value="1"/>
</dbReference>
<feature type="region of interest" description="Disordered" evidence="5">
    <location>
        <begin position="949"/>
        <end position="970"/>
    </location>
</feature>
<dbReference type="PANTHER" id="PTHR10887:SF518">
    <property type="entry name" value="RNA HELICASE NONSENSE MRNA REDUCING FACTOR"/>
    <property type="match status" value="1"/>
</dbReference>
<feature type="region of interest" description="Disordered" evidence="5">
    <location>
        <begin position="75"/>
        <end position="112"/>
    </location>
</feature>
<dbReference type="SUPFAM" id="SSF52540">
    <property type="entry name" value="P-loop containing nucleoside triphosphate hydrolases"/>
    <property type="match status" value="1"/>
</dbReference>
<dbReference type="PROSITE" id="PS51999">
    <property type="entry name" value="ZF_GRF"/>
    <property type="match status" value="1"/>
</dbReference>
<keyword evidence="8" id="KW-1185">Reference proteome</keyword>
<evidence type="ECO:0000313" key="8">
    <source>
        <dbReference type="Proteomes" id="UP001141327"/>
    </source>
</evidence>
<comment type="caution">
    <text evidence="7">The sequence shown here is derived from an EMBL/GenBank/DDBJ whole genome shotgun (WGS) entry which is preliminary data.</text>
</comment>
<feature type="compositionally biased region" description="Low complexity" evidence="5">
    <location>
        <begin position="350"/>
        <end position="363"/>
    </location>
</feature>
<feature type="compositionally biased region" description="Low complexity" evidence="5">
    <location>
        <begin position="772"/>
        <end position="786"/>
    </location>
</feature>
<keyword evidence="7" id="KW-0547">Nucleotide-binding</keyword>
<feature type="compositionally biased region" description="Basic and acidic residues" evidence="5">
    <location>
        <begin position="737"/>
        <end position="751"/>
    </location>
</feature>
<feature type="domain" description="GRF-type" evidence="6">
    <location>
        <begin position="274"/>
        <end position="312"/>
    </location>
</feature>
<keyword evidence="2 4" id="KW-0863">Zinc-finger</keyword>
<feature type="region of interest" description="Disordered" evidence="5">
    <location>
        <begin position="724"/>
        <end position="817"/>
    </location>
</feature>
<sequence>MSRVPDREFQVLWAKKTTAKRIKSWNDGFLTVSENRRMVLRDSDRKIIETVLRGATDIEVGGEIALPGHHVQIDSECHPADQGPLAVLRSDPPQQQPVPSNTVSPAPAAMAAPRRRIGLCRPSQLALQQAPQPQLHRPLQAAPTQGLPHILPNSSAPQRHPGLSKMQPPPPKRPGFVSPLQGGHFDESANFLFPTRALCSSRRDPHNRVPIPDCFATLEEYVGVWSRALLQDFHKELLSLAQRFFAAYQRGLKLNTPGGSEELLPGTAPTIPACPHGQPRLQCVKKEGKNKGRWFYACPTGRCDYFRWAELSASSVDFGNPLSRELFFRSNGLLLHCGCELIKTKRTITPPESAPGAAPSQSPSPAPDGHETVHEETVFYLKLDPSKRLANSEYQKDDLWVFSSTPTFDPAVSPVQPTISTGEATASPPRRAFVMVGKSLWHCPSVTGLLQIAPLGELPPGVFPIDSASISDDCGSRSRHSDASHRSNRNRSVLVDALRGASGLSQLALWEALKLLPTLSIPIMPHIYAAPGTPPPSAASSLICDPFELGQVSRTQVMCLLEETVTRFGLTADQQRVLGQCAAWFHCFGEPPRTPGTGRNVVLVHGVYGSGKSHLLSATIVFLSKLADLKPANHLDCGGTRQGETPSPKAVDGPQVRILFACATNCAVDQVLQTLLRHGFTDFVRVGSLRKIAKPILPHVCTTRDSASRDLADLDAMLQKWRQKRTNPFGMLPKRGKGTDDKEEQPKDAETRSGQLRTGRALHSIQPKRTGLSRLAAPSSLSSAVSGRTEDDDDEAIEAKGSGEGSGEGATTVPPSFRNKRIEEEIRYIQEAKRKIRLGRAMGIAARARVVGTTCVASSLPVLDQASFQIVLLDECSQMTEPMSLLPIVRSKACARLLCVGDPLQLPPVNVDNALMGAAATAPATPRPPPAVAAQIEEEDDLALLEAERSTEAPSQGRRAAPIPVGQAPPTLSSLSRSSVVLVWREGRLEILDPVPRVGDLASLDPLVVPRFLLEDQSIGAKTLFFRLAKAGLAAPVILRTQFRCHPLISNMANELFYCGLLSNGVTAADRPPLIAGLPPVLFVNCTQTREVSDQMGSFINMGEAEVIAGLVHALAQQLESLPAPTGCSIGVIAPYRAQVALLKKLIAERFMLPMPTAPNAPIPASIAAAGLLDIHVSTVDAFQGNEKDLIIMSTCRTHRLGFIVSPPRLNVSITRARRHLIIVGHAALLSENPLWQETLSRIRATGPGSCAEAERFTVPAESPRHYFNCLHPPNLSAAPTSAGSVHASEPTF</sequence>
<dbReference type="Gene3D" id="3.40.50.300">
    <property type="entry name" value="P-loop containing nucleotide triphosphate hydrolases"/>
    <property type="match status" value="2"/>
</dbReference>
<evidence type="ECO:0000313" key="7">
    <source>
        <dbReference type="EMBL" id="KAJ4462048.1"/>
    </source>
</evidence>
<dbReference type="InterPro" id="IPR010666">
    <property type="entry name" value="Znf_GRF"/>
</dbReference>